<dbReference type="Proteomes" id="UP000824102">
    <property type="component" value="Unassembled WGS sequence"/>
</dbReference>
<reference evidence="1" key="1">
    <citation type="journal article" date="2021" name="PeerJ">
        <title>Extensive microbial diversity within the chicken gut microbiome revealed by metagenomics and culture.</title>
        <authorList>
            <person name="Gilroy R."/>
            <person name="Ravi A."/>
            <person name="Getino M."/>
            <person name="Pursley I."/>
            <person name="Horton D.L."/>
            <person name="Alikhan N.F."/>
            <person name="Baker D."/>
            <person name="Gharbi K."/>
            <person name="Hall N."/>
            <person name="Watson M."/>
            <person name="Adriaenssens E.M."/>
            <person name="Foster-Nyarko E."/>
            <person name="Jarju S."/>
            <person name="Secka A."/>
            <person name="Antonio M."/>
            <person name="Oren A."/>
            <person name="Chaudhuri R.R."/>
            <person name="La Ragione R."/>
            <person name="Hildebrand F."/>
            <person name="Pallen M.J."/>
        </authorList>
    </citation>
    <scope>NUCLEOTIDE SEQUENCE</scope>
    <source>
        <strain evidence="1">ChiW7-2402</strain>
    </source>
</reference>
<reference evidence="1" key="2">
    <citation type="submission" date="2021-04" db="EMBL/GenBank/DDBJ databases">
        <authorList>
            <person name="Gilroy R."/>
        </authorList>
    </citation>
    <scope>NUCLEOTIDE SEQUENCE</scope>
    <source>
        <strain evidence="1">ChiW7-2402</strain>
    </source>
</reference>
<evidence type="ECO:0000313" key="2">
    <source>
        <dbReference type="Proteomes" id="UP000824102"/>
    </source>
</evidence>
<gene>
    <name evidence="1" type="ORF">H9964_04245</name>
</gene>
<sequence>MIKLQKDKNVGKVVYIVEGNKTEIELLSHIFTSILDYTLIQKTRVDLDPIIKYESKVNHFSKIYLINTKNSNLSSISDLSGREYLDNVYKQLFETFHIDLSDAATYYIFDRDPGSNRPQECKSLMDLLKNSRDNGEEANGLLLLSYPAIEAYLISGSNQIEIEKCSSAKQLKEVVRGDEYKISGFKEENIVSACAVMLNSIKDIAGRRLREKDLDDFRELSLTIFQKEQNLWMQEHIFCILSLLSVSFLDLGILIEETT</sequence>
<comment type="caution">
    <text evidence="1">The sequence shown here is derived from an EMBL/GenBank/DDBJ whole genome shotgun (WGS) entry which is preliminary data.</text>
</comment>
<organism evidence="1 2">
    <name type="scientific">Candidatus Gallimonas intestinavium</name>
    <dbReference type="NCBI Taxonomy" id="2838603"/>
    <lineage>
        <taxon>Bacteria</taxon>
        <taxon>Bacillati</taxon>
        <taxon>Bacillota</taxon>
        <taxon>Clostridia</taxon>
        <taxon>Candidatus Gallimonas</taxon>
    </lineage>
</organism>
<name>A0A9D2JZ96_9FIRM</name>
<dbReference type="EMBL" id="DXBB01000060">
    <property type="protein sequence ID" value="HIZ72771.1"/>
    <property type="molecule type" value="Genomic_DNA"/>
</dbReference>
<proteinExistence type="predicted"/>
<protein>
    <submittedName>
        <fullName evidence="1">Uncharacterized protein</fullName>
    </submittedName>
</protein>
<evidence type="ECO:0000313" key="1">
    <source>
        <dbReference type="EMBL" id="HIZ72771.1"/>
    </source>
</evidence>
<dbReference type="AlphaFoldDB" id="A0A9D2JZ96"/>
<accession>A0A9D2JZ96</accession>